<keyword evidence="1" id="KW-1133">Transmembrane helix</keyword>
<dbReference type="EMBL" id="JBHSGR010000004">
    <property type="protein sequence ID" value="MFC4692753.1"/>
    <property type="molecule type" value="Genomic_DNA"/>
</dbReference>
<sequence length="264" mass="27697">MGSIVGWIVTGIATWTAAVWRRTADFHRRVFTPADRFAVRDHQLERLAALRGAWGIAILTVAQLQWGGLGSVTDQVSRIVLSVMRSAAIGGVAMLVPMAVILFLTPPPLRRQQAANLRVPLGRLGGSVAGLVLAGGLVWLVLTQVQPSGLMALVTLALGWTALVAVWATIWVAGRLVVVHWFCAVDGHPTLRGLTEIAVAVVVLVLGVVGLWDPEDAGMPVPVAVAFAVVGPLISAALATVELRRLRARGIGLGTVLPASPAPA</sequence>
<keyword evidence="3" id="KW-1185">Reference proteome</keyword>
<feature type="transmembrane region" description="Helical" evidence="1">
    <location>
        <begin position="218"/>
        <end position="241"/>
    </location>
</feature>
<proteinExistence type="predicted"/>
<dbReference type="RefSeq" id="WP_387987173.1">
    <property type="nucleotide sequence ID" value="NZ_JBHSGR010000004.1"/>
</dbReference>
<feature type="transmembrane region" description="Helical" evidence="1">
    <location>
        <begin position="86"/>
        <end position="104"/>
    </location>
</feature>
<keyword evidence="1" id="KW-0472">Membrane</keyword>
<protein>
    <recommendedName>
        <fullName evidence="4">Integral membrane protein</fullName>
    </recommendedName>
</protein>
<evidence type="ECO:0000313" key="3">
    <source>
        <dbReference type="Proteomes" id="UP001596025"/>
    </source>
</evidence>
<feature type="transmembrane region" description="Helical" evidence="1">
    <location>
        <begin position="48"/>
        <end position="66"/>
    </location>
</feature>
<gene>
    <name evidence="2" type="ORF">ACFO3M_05060</name>
</gene>
<evidence type="ECO:0000313" key="2">
    <source>
        <dbReference type="EMBL" id="MFC4692753.1"/>
    </source>
</evidence>
<reference evidence="3" key="1">
    <citation type="journal article" date="2019" name="Int. J. Syst. Evol. Microbiol.">
        <title>The Global Catalogue of Microorganisms (GCM) 10K type strain sequencing project: providing services to taxonomists for standard genome sequencing and annotation.</title>
        <authorList>
            <consortium name="The Broad Institute Genomics Platform"/>
            <consortium name="The Broad Institute Genome Sequencing Center for Infectious Disease"/>
            <person name="Wu L."/>
            <person name="Ma J."/>
        </authorList>
    </citation>
    <scope>NUCLEOTIDE SEQUENCE [LARGE SCALE GENOMIC DNA]</scope>
    <source>
        <strain evidence="3">CCUG 62763</strain>
    </source>
</reference>
<accession>A0ABV9LF17</accession>
<evidence type="ECO:0008006" key="4">
    <source>
        <dbReference type="Google" id="ProtNLM"/>
    </source>
</evidence>
<keyword evidence="1" id="KW-0812">Transmembrane</keyword>
<organism evidence="2 3">
    <name type="scientific">Geodermatophilus arenarius</name>
    <dbReference type="NCBI Taxonomy" id="1137990"/>
    <lineage>
        <taxon>Bacteria</taxon>
        <taxon>Bacillati</taxon>
        <taxon>Actinomycetota</taxon>
        <taxon>Actinomycetes</taxon>
        <taxon>Geodermatophilales</taxon>
        <taxon>Geodermatophilaceae</taxon>
        <taxon>Geodermatophilus</taxon>
    </lineage>
</organism>
<comment type="caution">
    <text evidence="2">The sequence shown here is derived from an EMBL/GenBank/DDBJ whole genome shotgun (WGS) entry which is preliminary data.</text>
</comment>
<feature type="transmembrane region" description="Helical" evidence="1">
    <location>
        <begin position="148"/>
        <end position="173"/>
    </location>
</feature>
<feature type="transmembrane region" description="Helical" evidence="1">
    <location>
        <begin position="194"/>
        <end position="212"/>
    </location>
</feature>
<dbReference type="Proteomes" id="UP001596025">
    <property type="component" value="Unassembled WGS sequence"/>
</dbReference>
<feature type="transmembrane region" description="Helical" evidence="1">
    <location>
        <begin position="124"/>
        <end position="142"/>
    </location>
</feature>
<name>A0ABV9LF17_9ACTN</name>
<evidence type="ECO:0000256" key="1">
    <source>
        <dbReference type="SAM" id="Phobius"/>
    </source>
</evidence>